<dbReference type="PATRIC" id="fig|1111454.3.peg.1232"/>
<dbReference type="Proteomes" id="UP000017090">
    <property type="component" value="Unassembled WGS sequence"/>
</dbReference>
<protein>
    <recommendedName>
        <fullName evidence="3">DNA-binding protein</fullName>
    </recommendedName>
</protein>
<sequence length="60" mass="6954">MKISIAEAAKRMGKSMPFVRIGLQRGLLPFGEAFKTDEKNTRYNYHINAAKFEKYMRGEL</sequence>
<dbReference type="RefSeq" id="WP_023053706.1">
    <property type="nucleotide sequence ID" value="NZ_AWXA01000034.1"/>
</dbReference>
<dbReference type="eggNOG" id="ENOG5033BWS">
    <property type="taxonomic scope" value="Bacteria"/>
</dbReference>
<evidence type="ECO:0008006" key="3">
    <source>
        <dbReference type="Google" id="ProtNLM"/>
    </source>
</evidence>
<dbReference type="EMBL" id="AWXA01000034">
    <property type="protein sequence ID" value="ERT59652.1"/>
    <property type="molecule type" value="Genomic_DNA"/>
</dbReference>
<organism evidence="1 2">
    <name type="scientific">Megasphaera vaginalis</name>
    <name type="common">ex Srinivasan et al. 2021</name>
    <dbReference type="NCBI Taxonomy" id="1111454"/>
    <lineage>
        <taxon>Bacteria</taxon>
        <taxon>Bacillati</taxon>
        <taxon>Bacillota</taxon>
        <taxon>Negativicutes</taxon>
        <taxon>Veillonellales</taxon>
        <taxon>Veillonellaceae</taxon>
        <taxon>Megasphaera</taxon>
    </lineage>
</organism>
<keyword evidence="2" id="KW-1185">Reference proteome</keyword>
<comment type="caution">
    <text evidence="1">The sequence shown here is derived from an EMBL/GenBank/DDBJ whole genome shotgun (WGS) entry which is preliminary data.</text>
</comment>
<name>U7UJS1_9FIRM</name>
<gene>
    <name evidence="1" type="ORF">HMPREF1250_0785</name>
</gene>
<reference evidence="1 2" key="1">
    <citation type="submission" date="2013-09" db="EMBL/GenBank/DDBJ databases">
        <authorList>
            <person name="Durkin A.S."/>
            <person name="Haft D.R."/>
            <person name="McCorrison J."/>
            <person name="Torralba M."/>
            <person name="Gillis M."/>
            <person name="Haft D.H."/>
            <person name="Methe B."/>
            <person name="Sutton G."/>
            <person name="Nelson K.E."/>
        </authorList>
    </citation>
    <scope>NUCLEOTIDE SEQUENCE [LARGE SCALE GENOMIC DNA]</scope>
    <source>
        <strain evidence="1 2">BV3C16-1</strain>
    </source>
</reference>
<dbReference type="AlphaFoldDB" id="U7UJS1"/>
<accession>U7UJS1</accession>
<evidence type="ECO:0000313" key="1">
    <source>
        <dbReference type="EMBL" id="ERT59652.1"/>
    </source>
</evidence>
<evidence type="ECO:0000313" key="2">
    <source>
        <dbReference type="Proteomes" id="UP000017090"/>
    </source>
</evidence>
<dbReference type="OrthoDB" id="2063024at2"/>
<proteinExistence type="predicted"/>